<dbReference type="InterPro" id="IPR016181">
    <property type="entry name" value="Acyl_CoA_acyltransferase"/>
</dbReference>
<keyword evidence="3" id="KW-0808">Transferase</keyword>
<protein>
    <submittedName>
        <fullName evidence="3">Putative GNAT family acetyltransferase</fullName>
    </submittedName>
</protein>
<feature type="domain" description="N-acetyltransferase" evidence="1">
    <location>
        <begin position="1"/>
        <end position="98"/>
    </location>
</feature>
<accession>A0A7W8W8X3</accession>
<dbReference type="EMBL" id="JACHDN010000001">
    <property type="protein sequence ID" value="MBB5472670.1"/>
    <property type="molecule type" value="Genomic_DNA"/>
</dbReference>
<feature type="domain" description="N-acetyltransferase" evidence="2">
    <location>
        <begin position="7"/>
        <end position="94"/>
    </location>
</feature>
<dbReference type="PROSITE" id="PS51729">
    <property type="entry name" value="GNAT_YJDJ"/>
    <property type="match status" value="1"/>
</dbReference>
<comment type="caution">
    <text evidence="3">The sequence shown here is derived from an EMBL/GenBank/DDBJ whole genome shotgun (WGS) entry which is preliminary data.</text>
</comment>
<evidence type="ECO:0000259" key="1">
    <source>
        <dbReference type="PROSITE" id="PS51186"/>
    </source>
</evidence>
<dbReference type="PANTHER" id="PTHR31435:SF10">
    <property type="entry name" value="BSR4717 PROTEIN"/>
    <property type="match status" value="1"/>
</dbReference>
<gene>
    <name evidence="3" type="ORF">HNR08_001406</name>
</gene>
<dbReference type="PANTHER" id="PTHR31435">
    <property type="entry name" value="PROTEIN NATD1"/>
    <property type="match status" value="1"/>
</dbReference>
<evidence type="ECO:0000313" key="3">
    <source>
        <dbReference type="EMBL" id="MBB5472670.1"/>
    </source>
</evidence>
<dbReference type="InterPro" id="IPR045057">
    <property type="entry name" value="Gcn5-rel_NAT"/>
</dbReference>
<dbReference type="Gene3D" id="3.40.630.30">
    <property type="match status" value="1"/>
</dbReference>
<sequence>MPDPTVVDAPDHHRFEALAPDGTVLGVAAYRRRPGVVVFTHTEVDAAYGGQGIGSTLVAAALDAVRAAGERIVPLCPFVRRYVADHPEYADLVMSEGD</sequence>
<dbReference type="Pfam" id="PF14542">
    <property type="entry name" value="Acetyltransf_CG"/>
    <property type="match status" value="1"/>
</dbReference>
<dbReference type="PROSITE" id="PS51186">
    <property type="entry name" value="GNAT"/>
    <property type="match status" value="1"/>
</dbReference>
<dbReference type="AlphaFoldDB" id="A0A7W8W8X3"/>
<dbReference type="OrthoDB" id="5405911at2"/>
<name>A0A7W8W8X3_9CELL</name>
<dbReference type="RefSeq" id="WP_146836938.1">
    <property type="nucleotide sequence ID" value="NZ_BJVQ01000022.1"/>
</dbReference>
<dbReference type="InterPro" id="IPR000182">
    <property type="entry name" value="GNAT_dom"/>
</dbReference>
<dbReference type="Proteomes" id="UP000564629">
    <property type="component" value="Unassembled WGS sequence"/>
</dbReference>
<dbReference type="GO" id="GO:0016747">
    <property type="term" value="F:acyltransferase activity, transferring groups other than amino-acyl groups"/>
    <property type="evidence" value="ECO:0007669"/>
    <property type="project" value="InterPro"/>
</dbReference>
<proteinExistence type="predicted"/>
<reference evidence="3 4" key="1">
    <citation type="submission" date="2020-08" db="EMBL/GenBank/DDBJ databases">
        <title>Sequencing the genomes of 1000 actinobacteria strains.</title>
        <authorList>
            <person name="Klenk H.-P."/>
        </authorList>
    </citation>
    <scope>NUCLEOTIDE SEQUENCE [LARGE SCALE GENOMIC DNA]</scope>
    <source>
        <strain evidence="3 4">DSM 9581</strain>
    </source>
</reference>
<evidence type="ECO:0000313" key="4">
    <source>
        <dbReference type="Proteomes" id="UP000564629"/>
    </source>
</evidence>
<dbReference type="SUPFAM" id="SSF55729">
    <property type="entry name" value="Acyl-CoA N-acyltransferases (Nat)"/>
    <property type="match status" value="1"/>
</dbReference>
<evidence type="ECO:0000259" key="2">
    <source>
        <dbReference type="PROSITE" id="PS51729"/>
    </source>
</evidence>
<dbReference type="InterPro" id="IPR031165">
    <property type="entry name" value="GNAT_YJDJ"/>
</dbReference>
<organism evidence="3 4">
    <name type="scientific">Cellulomonas hominis</name>
    <dbReference type="NCBI Taxonomy" id="156981"/>
    <lineage>
        <taxon>Bacteria</taxon>
        <taxon>Bacillati</taxon>
        <taxon>Actinomycetota</taxon>
        <taxon>Actinomycetes</taxon>
        <taxon>Micrococcales</taxon>
        <taxon>Cellulomonadaceae</taxon>
        <taxon>Cellulomonas</taxon>
    </lineage>
</organism>